<dbReference type="AlphaFoldDB" id="U3BKL9"/>
<evidence type="ECO:0008006" key="3">
    <source>
        <dbReference type="Google" id="ProtNLM"/>
    </source>
</evidence>
<accession>U3BKL9</accession>
<dbReference type="EMBL" id="BATJ01000006">
    <property type="protein sequence ID" value="GAD67173.1"/>
    <property type="molecule type" value="Genomic_DNA"/>
</dbReference>
<name>U3BKL9_VIBPR</name>
<sequence length="49" mass="5430">MEDKFNDSPGQHLAGISVFSAQMKEFSYAKHAHEEYSIGVTLRMLIGTG</sequence>
<proteinExistence type="predicted"/>
<protein>
    <recommendedName>
        <fullName evidence="3">AraC family transcriptional regulator</fullName>
    </recommendedName>
</protein>
<gene>
    <name evidence="1" type="ORF">VPR01S_06_01910</name>
</gene>
<evidence type="ECO:0000313" key="2">
    <source>
        <dbReference type="Proteomes" id="UP000016570"/>
    </source>
</evidence>
<dbReference type="RefSeq" id="WP_021705148.1">
    <property type="nucleotide sequence ID" value="NZ_BATJ01000006.1"/>
</dbReference>
<reference evidence="1 2" key="1">
    <citation type="submission" date="2013-09" db="EMBL/GenBank/DDBJ databases">
        <title>Whole genome shotgun sequence of Vibrio proteolyticus NBRC 13287.</title>
        <authorList>
            <person name="Isaki S."/>
            <person name="Hosoyama A."/>
            <person name="Numata M."/>
            <person name="Hashimoto M."/>
            <person name="Hosoyama Y."/>
            <person name="Tsuchikane K."/>
            <person name="Noguchi M."/>
            <person name="Hirakata S."/>
            <person name="Ichikawa N."/>
            <person name="Ohji S."/>
            <person name="Yamazoe A."/>
            <person name="Fujita N."/>
        </authorList>
    </citation>
    <scope>NUCLEOTIDE SEQUENCE [LARGE SCALE GENOMIC DNA]</scope>
    <source>
        <strain evidence="1 2">NBRC 13287</strain>
    </source>
</reference>
<evidence type="ECO:0000313" key="1">
    <source>
        <dbReference type="EMBL" id="GAD67173.1"/>
    </source>
</evidence>
<comment type="caution">
    <text evidence="1">The sequence shown here is derived from an EMBL/GenBank/DDBJ whole genome shotgun (WGS) entry which is preliminary data.</text>
</comment>
<keyword evidence="2" id="KW-1185">Reference proteome</keyword>
<organism evidence="1 2">
    <name type="scientific">Vibrio proteolyticus NBRC 13287</name>
    <dbReference type="NCBI Taxonomy" id="1219065"/>
    <lineage>
        <taxon>Bacteria</taxon>
        <taxon>Pseudomonadati</taxon>
        <taxon>Pseudomonadota</taxon>
        <taxon>Gammaproteobacteria</taxon>
        <taxon>Vibrionales</taxon>
        <taxon>Vibrionaceae</taxon>
        <taxon>Vibrio</taxon>
    </lineage>
</organism>
<dbReference type="Proteomes" id="UP000016570">
    <property type="component" value="Unassembled WGS sequence"/>
</dbReference>